<dbReference type="Proteomes" id="UP000499080">
    <property type="component" value="Unassembled WGS sequence"/>
</dbReference>
<evidence type="ECO:0000313" key="3">
    <source>
        <dbReference type="Proteomes" id="UP000499080"/>
    </source>
</evidence>
<dbReference type="AlphaFoldDB" id="A0A4Y2DBR2"/>
<reference evidence="2 3" key="1">
    <citation type="journal article" date="2019" name="Sci. Rep.">
        <title>Orb-weaving spider Araneus ventricosus genome elucidates the spidroin gene catalogue.</title>
        <authorList>
            <person name="Kono N."/>
            <person name="Nakamura H."/>
            <person name="Ohtoshi R."/>
            <person name="Moran D.A.P."/>
            <person name="Shinohara A."/>
            <person name="Yoshida Y."/>
            <person name="Fujiwara M."/>
            <person name="Mori M."/>
            <person name="Tomita M."/>
            <person name="Arakawa K."/>
        </authorList>
    </citation>
    <scope>NUCLEOTIDE SEQUENCE [LARGE SCALE GENOMIC DNA]</scope>
</reference>
<dbReference type="OrthoDB" id="6514649at2759"/>
<evidence type="ECO:0000259" key="1">
    <source>
        <dbReference type="Pfam" id="PF00075"/>
    </source>
</evidence>
<protein>
    <recommendedName>
        <fullName evidence="1">RNase H type-1 domain-containing protein</fullName>
    </recommendedName>
</protein>
<feature type="domain" description="RNase H type-1" evidence="1">
    <location>
        <begin position="81"/>
        <end position="125"/>
    </location>
</feature>
<dbReference type="InterPro" id="IPR002156">
    <property type="entry name" value="RNaseH_domain"/>
</dbReference>
<dbReference type="GO" id="GO:0003676">
    <property type="term" value="F:nucleic acid binding"/>
    <property type="evidence" value="ECO:0007669"/>
    <property type="project" value="InterPro"/>
</dbReference>
<dbReference type="GO" id="GO:0004523">
    <property type="term" value="F:RNA-DNA hybrid ribonuclease activity"/>
    <property type="evidence" value="ECO:0007669"/>
    <property type="project" value="InterPro"/>
</dbReference>
<dbReference type="InterPro" id="IPR036397">
    <property type="entry name" value="RNaseH_sf"/>
</dbReference>
<organism evidence="2 3">
    <name type="scientific">Araneus ventricosus</name>
    <name type="common">Orbweaver spider</name>
    <name type="synonym">Epeira ventricosa</name>
    <dbReference type="NCBI Taxonomy" id="182803"/>
    <lineage>
        <taxon>Eukaryota</taxon>
        <taxon>Metazoa</taxon>
        <taxon>Ecdysozoa</taxon>
        <taxon>Arthropoda</taxon>
        <taxon>Chelicerata</taxon>
        <taxon>Arachnida</taxon>
        <taxon>Araneae</taxon>
        <taxon>Araneomorphae</taxon>
        <taxon>Entelegynae</taxon>
        <taxon>Araneoidea</taxon>
        <taxon>Araneidae</taxon>
        <taxon>Araneus</taxon>
    </lineage>
</organism>
<dbReference type="InterPro" id="IPR012337">
    <property type="entry name" value="RNaseH-like_sf"/>
</dbReference>
<gene>
    <name evidence="2" type="ORF">AVEN_148207_1</name>
</gene>
<name>A0A4Y2DBR2_ARAVE</name>
<accession>A0A4Y2DBR2</accession>
<dbReference type="SUPFAM" id="SSF53098">
    <property type="entry name" value="Ribonuclease H-like"/>
    <property type="match status" value="1"/>
</dbReference>
<sequence>MTVDQLTWALAFTRTVRNLQMGVGIASWVMQKNNTTKLTKDNIVFQVELLPQNEAVKYAITLWTNLPVTTFVDNRASIQVSSSPKTTNRTAREVLEKPHIKISWIKAHVGHFGNETADSLVKAEVESNEVLLNIKLPKCDAKNILRKDLMKRWHS</sequence>
<dbReference type="Gene3D" id="3.30.420.10">
    <property type="entry name" value="Ribonuclease H-like superfamily/Ribonuclease H"/>
    <property type="match status" value="1"/>
</dbReference>
<comment type="caution">
    <text evidence="2">The sequence shown here is derived from an EMBL/GenBank/DDBJ whole genome shotgun (WGS) entry which is preliminary data.</text>
</comment>
<evidence type="ECO:0000313" key="2">
    <source>
        <dbReference type="EMBL" id="GBM13689.1"/>
    </source>
</evidence>
<proteinExistence type="predicted"/>
<dbReference type="EMBL" id="BGPR01000332">
    <property type="protein sequence ID" value="GBM13689.1"/>
    <property type="molecule type" value="Genomic_DNA"/>
</dbReference>
<dbReference type="Pfam" id="PF00075">
    <property type="entry name" value="RNase_H"/>
    <property type="match status" value="1"/>
</dbReference>
<keyword evidence="3" id="KW-1185">Reference proteome</keyword>